<keyword evidence="1" id="KW-0813">Transport</keyword>
<keyword evidence="4" id="KW-1278">Translocase</keyword>
<evidence type="ECO:0000256" key="3">
    <source>
        <dbReference type="ARBA" id="ARBA00022840"/>
    </source>
</evidence>
<dbReference type="PANTHER" id="PTHR42794:SF1">
    <property type="entry name" value="HEMIN IMPORT ATP-BINDING PROTEIN HMUV"/>
    <property type="match status" value="1"/>
</dbReference>
<dbReference type="InterPro" id="IPR017871">
    <property type="entry name" value="ABC_transporter-like_CS"/>
</dbReference>
<keyword evidence="2" id="KW-0547">Nucleotide-binding</keyword>
<proteinExistence type="predicted"/>
<keyword evidence="3 6" id="KW-0067">ATP-binding</keyword>
<dbReference type="Gene3D" id="3.40.50.300">
    <property type="entry name" value="P-loop containing nucleotide triphosphate hydrolases"/>
    <property type="match status" value="1"/>
</dbReference>
<dbReference type="PROSITE" id="PS00211">
    <property type="entry name" value="ABC_TRANSPORTER_1"/>
    <property type="match status" value="1"/>
</dbReference>
<name>A0ABU0N1G4_9FIRM</name>
<dbReference type="PANTHER" id="PTHR42794">
    <property type="entry name" value="HEMIN IMPORT ATP-BINDING PROTEIN HMUV"/>
    <property type="match status" value="1"/>
</dbReference>
<evidence type="ECO:0000313" key="7">
    <source>
        <dbReference type="Proteomes" id="UP001232584"/>
    </source>
</evidence>
<dbReference type="Pfam" id="PF00005">
    <property type="entry name" value="ABC_tran"/>
    <property type="match status" value="1"/>
</dbReference>
<dbReference type="PROSITE" id="PS50893">
    <property type="entry name" value="ABC_TRANSPORTER_2"/>
    <property type="match status" value="1"/>
</dbReference>
<evidence type="ECO:0000313" key="6">
    <source>
        <dbReference type="EMBL" id="MDQ0557011.1"/>
    </source>
</evidence>
<accession>A0ABU0N1G4</accession>
<protein>
    <submittedName>
        <fullName evidence="6">Iron complex transport system ATP-binding protein</fullName>
    </submittedName>
</protein>
<dbReference type="CDD" id="cd03214">
    <property type="entry name" value="ABC_Iron-Siderophores_B12_Hemin"/>
    <property type="match status" value="1"/>
</dbReference>
<evidence type="ECO:0000256" key="4">
    <source>
        <dbReference type="ARBA" id="ARBA00022967"/>
    </source>
</evidence>
<dbReference type="GO" id="GO:0005524">
    <property type="term" value="F:ATP binding"/>
    <property type="evidence" value="ECO:0007669"/>
    <property type="project" value="UniProtKB-KW"/>
</dbReference>
<evidence type="ECO:0000259" key="5">
    <source>
        <dbReference type="PROSITE" id="PS50893"/>
    </source>
</evidence>
<organism evidence="6 7">
    <name type="scientific">Paraclostridium ghonii</name>
    <dbReference type="NCBI Taxonomy" id="29358"/>
    <lineage>
        <taxon>Bacteria</taxon>
        <taxon>Bacillati</taxon>
        <taxon>Bacillota</taxon>
        <taxon>Clostridia</taxon>
        <taxon>Peptostreptococcales</taxon>
        <taxon>Peptostreptococcaceae</taxon>
        <taxon>Paraclostridium</taxon>
    </lineage>
</organism>
<reference evidence="6 7" key="1">
    <citation type="submission" date="2023-07" db="EMBL/GenBank/DDBJ databases">
        <title>Genomic Encyclopedia of Type Strains, Phase IV (KMG-IV): sequencing the most valuable type-strain genomes for metagenomic binning, comparative biology and taxonomic classification.</title>
        <authorList>
            <person name="Goeker M."/>
        </authorList>
    </citation>
    <scope>NUCLEOTIDE SEQUENCE [LARGE SCALE GENOMIC DNA]</scope>
    <source>
        <strain evidence="6 7">DSM 15049</strain>
    </source>
</reference>
<dbReference type="EMBL" id="JAUSWG010000008">
    <property type="protein sequence ID" value="MDQ0557011.1"/>
    <property type="molecule type" value="Genomic_DNA"/>
</dbReference>
<comment type="caution">
    <text evidence="6">The sequence shown here is derived from an EMBL/GenBank/DDBJ whole genome shotgun (WGS) entry which is preliminary data.</text>
</comment>
<dbReference type="InterPro" id="IPR003593">
    <property type="entry name" value="AAA+_ATPase"/>
</dbReference>
<gene>
    <name evidence="6" type="ORF">QOZ92_002129</name>
</gene>
<dbReference type="InterPro" id="IPR003439">
    <property type="entry name" value="ABC_transporter-like_ATP-bd"/>
</dbReference>
<dbReference type="Proteomes" id="UP001232584">
    <property type="component" value="Unassembled WGS sequence"/>
</dbReference>
<dbReference type="SUPFAM" id="SSF52540">
    <property type="entry name" value="P-loop containing nucleoside triphosphate hydrolases"/>
    <property type="match status" value="1"/>
</dbReference>
<dbReference type="SMART" id="SM00382">
    <property type="entry name" value="AAA"/>
    <property type="match status" value="1"/>
</dbReference>
<dbReference type="InterPro" id="IPR027417">
    <property type="entry name" value="P-loop_NTPase"/>
</dbReference>
<keyword evidence="7" id="KW-1185">Reference proteome</keyword>
<evidence type="ECO:0000256" key="2">
    <source>
        <dbReference type="ARBA" id="ARBA00022741"/>
    </source>
</evidence>
<sequence>MHMCTLAKERSDDMLEVKNLYCGYEGIDIIKNVNFKVERGKNLCIVGPNGCGKSTLLKSIANIISYKGSITIDGMEVCNFSRKNLAKKVGLMSQITQIYFPYTIYETVSLGRYAHSNGVFNSLSKEDKKIVLESIDKVGLSHIKDKHINELSGGQLQRVFLARTFAQNPEVILLDEPTNHLDLKYQIELLEHLSSWAKDNDKIVIGVLHDLNLVHYFSDSVCLLNHGEIVCYGNSEEVFNGDYLKEVYNIDIKEFMLKVLDKWK</sequence>
<evidence type="ECO:0000256" key="1">
    <source>
        <dbReference type="ARBA" id="ARBA00022448"/>
    </source>
</evidence>
<feature type="domain" description="ABC transporter" evidence="5">
    <location>
        <begin position="15"/>
        <end position="251"/>
    </location>
</feature>